<dbReference type="Proteomes" id="UP000009022">
    <property type="component" value="Unassembled WGS sequence"/>
</dbReference>
<dbReference type="RefSeq" id="XP_002113511.1">
    <property type="nucleotide sequence ID" value="XM_002113475.1"/>
</dbReference>
<keyword evidence="1" id="KW-1133">Transmembrane helix</keyword>
<name>B3S0B8_TRIAD</name>
<dbReference type="CTD" id="6754723"/>
<organism evidence="2 3">
    <name type="scientific">Trichoplax adhaerens</name>
    <name type="common">Trichoplax reptans</name>
    <dbReference type="NCBI Taxonomy" id="10228"/>
    <lineage>
        <taxon>Eukaryota</taxon>
        <taxon>Metazoa</taxon>
        <taxon>Placozoa</taxon>
        <taxon>Uniplacotomia</taxon>
        <taxon>Trichoplacea</taxon>
        <taxon>Trichoplacidae</taxon>
        <taxon>Trichoplax</taxon>
    </lineage>
</organism>
<keyword evidence="1" id="KW-0472">Membrane</keyword>
<dbReference type="PhylomeDB" id="B3S0B8"/>
<evidence type="ECO:0000313" key="2">
    <source>
        <dbReference type="EMBL" id="EDV23985.1"/>
    </source>
</evidence>
<gene>
    <name evidence="2" type="ORF">TRIADDRAFT_57757</name>
</gene>
<evidence type="ECO:0000256" key="1">
    <source>
        <dbReference type="SAM" id="Phobius"/>
    </source>
</evidence>
<feature type="transmembrane region" description="Helical" evidence="1">
    <location>
        <begin position="78"/>
        <end position="97"/>
    </location>
</feature>
<evidence type="ECO:0008006" key="4">
    <source>
        <dbReference type="Google" id="ProtNLM"/>
    </source>
</evidence>
<feature type="transmembrane region" description="Helical" evidence="1">
    <location>
        <begin position="39"/>
        <end position="58"/>
    </location>
</feature>
<proteinExistence type="predicted"/>
<keyword evidence="1" id="KW-0812">Transmembrane</keyword>
<dbReference type="HOGENOM" id="CLU_1226230_0_0_1"/>
<evidence type="ECO:0000313" key="3">
    <source>
        <dbReference type="Proteomes" id="UP000009022"/>
    </source>
</evidence>
<sequence length="226" mass="24405">MSTSKSTTDTIVADTMVQGSDDTEKVKAVRGIIRRLQKYWLVGTLLGITHFILGIVAVANPCTFGSHAIGLSEYGTCFWLAGVVTLLSIVGFCIALTRKFTERNIKIHGAMAALGTIMTIVGYVLLGINLTKLLDLKNGQAYIVNSSCTVAVSLIKTSSIIITLGLFIVVTIYLIICGYTLQSYYYTSEDLIKLSKSGLPVQFCLSYVTSMAILSHGSLLKVNSDL</sequence>
<dbReference type="KEGG" id="tad:TRIADDRAFT_57757"/>
<protein>
    <recommendedName>
        <fullName evidence="4">MARVEL domain-containing protein</fullName>
    </recommendedName>
</protein>
<dbReference type="EMBL" id="DS985246">
    <property type="protein sequence ID" value="EDV23985.1"/>
    <property type="molecule type" value="Genomic_DNA"/>
</dbReference>
<feature type="transmembrane region" description="Helical" evidence="1">
    <location>
        <begin position="160"/>
        <end position="181"/>
    </location>
</feature>
<reference evidence="2 3" key="1">
    <citation type="journal article" date="2008" name="Nature">
        <title>The Trichoplax genome and the nature of placozoans.</title>
        <authorList>
            <person name="Srivastava M."/>
            <person name="Begovic E."/>
            <person name="Chapman J."/>
            <person name="Putnam N.H."/>
            <person name="Hellsten U."/>
            <person name="Kawashima T."/>
            <person name="Kuo A."/>
            <person name="Mitros T."/>
            <person name="Salamov A."/>
            <person name="Carpenter M.L."/>
            <person name="Signorovitch A.Y."/>
            <person name="Moreno M.A."/>
            <person name="Kamm K."/>
            <person name="Grimwood J."/>
            <person name="Schmutz J."/>
            <person name="Shapiro H."/>
            <person name="Grigoriev I.V."/>
            <person name="Buss L.W."/>
            <person name="Schierwater B."/>
            <person name="Dellaporta S.L."/>
            <person name="Rokhsar D.S."/>
        </authorList>
    </citation>
    <scope>NUCLEOTIDE SEQUENCE [LARGE SCALE GENOMIC DNA]</scope>
    <source>
        <strain evidence="2 3">Grell-BS-1999</strain>
    </source>
</reference>
<dbReference type="GeneID" id="6754723"/>
<dbReference type="InParanoid" id="B3S0B8"/>
<dbReference type="AlphaFoldDB" id="B3S0B8"/>
<feature type="transmembrane region" description="Helical" evidence="1">
    <location>
        <begin position="109"/>
        <end position="128"/>
    </location>
</feature>
<keyword evidence="3" id="KW-1185">Reference proteome</keyword>
<accession>B3S0B8</accession>